<dbReference type="AlphaFoldDB" id="A0AAI8VMV6"/>
<evidence type="ECO:0000256" key="2">
    <source>
        <dbReference type="ARBA" id="ARBA00022692"/>
    </source>
</evidence>
<comment type="caution">
    <text evidence="7">The sequence shown here is derived from an EMBL/GenBank/DDBJ whole genome shotgun (WGS) entry which is preliminary data.</text>
</comment>
<reference evidence="7" key="1">
    <citation type="submission" date="2023-10" db="EMBL/GenBank/DDBJ databases">
        <authorList>
            <person name="Hackl T."/>
        </authorList>
    </citation>
    <scope>NUCLEOTIDE SEQUENCE</scope>
</reference>
<dbReference type="GO" id="GO:0016020">
    <property type="term" value="C:membrane"/>
    <property type="evidence" value="ECO:0007669"/>
    <property type="project" value="UniProtKB-SubCell"/>
</dbReference>
<evidence type="ECO:0000256" key="4">
    <source>
        <dbReference type="ARBA" id="ARBA00023136"/>
    </source>
</evidence>
<evidence type="ECO:0000256" key="6">
    <source>
        <dbReference type="SAM" id="Phobius"/>
    </source>
</evidence>
<dbReference type="EMBL" id="CAUWAG010000010">
    <property type="protein sequence ID" value="CAJ2507854.1"/>
    <property type="molecule type" value="Genomic_DNA"/>
</dbReference>
<dbReference type="GO" id="GO:0046873">
    <property type="term" value="F:metal ion transmembrane transporter activity"/>
    <property type="evidence" value="ECO:0007669"/>
    <property type="project" value="InterPro"/>
</dbReference>
<evidence type="ECO:0000256" key="5">
    <source>
        <dbReference type="SAM" id="MobiDB-lite"/>
    </source>
</evidence>
<sequence>MSSGGGGSANATGTTAPPSYPTDEEGEQYLEKVIDGAKKKGIEWPSDLPPGCRTRAVYNREFFELPCGTNSVLPDEEPLKKLCAEVANELSVGHHSVCVVQNITPVLIGYLGALWKIDHAFFAEHARNKSTRCIRTEAQPWSKVDNLQLSDARASGLGYGTHCMHIDAIFECEIVDDSIRFIHDDRGREGRWSNFFTRMRDRERSEEICATRLSYCRVNEYMYLVLVDSPVTNLRYREVERVTRRWGMRIFKEGPTGKTYLRLPYSSLAQEALLLPPPYVLEYPYTTKTETNMDLLECFSAFLREPWHTDYLFATSSVILPHPLLYMLAGSLWQDNLRHLDREIKYNSFSKVRRANEGTNEELHDMRKDLDTMKRSSDHTIEWMPKGLGCYFEDAGMRRDDLIPPTPSPLKRLSRTKREAKELGTFLMETFQLLASSLSARDSLLSIQQSGRATKLTALAFVYVPLSFVTGIFGMNIKEINGSPISFWVCFATLGVVIGITLAGYELYKLYRLYKAFQALQASQVQVVAEGWRSVGTLEE</sequence>
<dbReference type="Proteomes" id="UP001295740">
    <property type="component" value="Unassembled WGS sequence"/>
</dbReference>
<keyword evidence="3 6" id="KW-1133">Transmembrane helix</keyword>
<dbReference type="Pfam" id="PF01544">
    <property type="entry name" value="CorA"/>
    <property type="match status" value="1"/>
</dbReference>
<dbReference type="Gene3D" id="1.20.58.340">
    <property type="entry name" value="Magnesium transport protein CorA, transmembrane region"/>
    <property type="match status" value="1"/>
</dbReference>
<feature type="transmembrane region" description="Helical" evidence="6">
    <location>
        <begin position="456"/>
        <end position="473"/>
    </location>
</feature>
<keyword evidence="2 6" id="KW-0812">Transmembrane</keyword>
<evidence type="ECO:0000313" key="7">
    <source>
        <dbReference type="EMBL" id="CAJ2507854.1"/>
    </source>
</evidence>
<organism evidence="7 8">
    <name type="scientific">Anthostomella pinea</name>
    <dbReference type="NCBI Taxonomy" id="933095"/>
    <lineage>
        <taxon>Eukaryota</taxon>
        <taxon>Fungi</taxon>
        <taxon>Dikarya</taxon>
        <taxon>Ascomycota</taxon>
        <taxon>Pezizomycotina</taxon>
        <taxon>Sordariomycetes</taxon>
        <taxon>Xylariomycetidae</taxon>
        <taxon>Xylariales</taxon>
        <taxon>Xylariaceae</taxon>
        <taxon>Anthostomella</taxon>
    </lineage>
</organism>
<evidence type="ECO:0000256" key="3">
    <source>
        <dbReference type="ARBA" id="ARBA00022989"/>
    </source>
</evidence>
<accession>A0AAI8VMV6</accession>
<proteinExistence type="predicted"/>
<keyword evidence="8" id="KW-1185">Reference proteome</keyword>
<feature type="transmembrane region" description="Helical" evidence="6">
    <location>
        <begin position="485"/>
        <end position="505"/>
    </location>
</feature>
<feature type="transmembrane region" description="Helical" evidence="6">
    <location>
        <begin position="311"/>
        <end position="333"/>
    </location>
</feature>
<dbReference type="InterPro" id="IPR045863">
    <property type="entry name" value="CorA_TM1_TM2"/>
</dbReference>
<evidence type="ECO:0000256" key="1">
    <source>
        <dbReference type="ARBA" id="ARBA00004141"/>
    </source>
</evidence>
<protein>
    <submittedName>
        <fullName evidence="7">Uu.00g090400.m01.CDS01</fullName>
    </submittedName>
</protein>
<name>A0AAI8VMV6_9PEZI</name>
<evidence type="ECO:0000313" key="8">
    <source>
        <dbReference type="Proteomes" id="UP001295740"/>
    </source>
</evidence>
<feature type="region of interest" description="Disordered" evidence="5">
    <location>
        <begin position="1"/>
        <end position="26"/>
    </location>
</feature>
<dbReference type="SUPFAM" id="SSF144083">
    <property type="entry name" value="Magnesium transport protein CorA, transmembrane region"/>
    <property type="match status" value="1"/>
</dbReference>
<dbReference type="InterPro" id="IPR002523">
    <property type="entry name" value="MgTranspt_CorA/ZnTranspt_ZntB"/>
</dbReference>
<keyword evidence="4 6" id="KW-0472">Membrane</keyword>
<comment type="subcellular location">
    <subcellularLocation>
        <location evidence="1">Membrane</location>
        <topology evidence="1">Multi-pass membrane protein</topology>
    </subcellularLocation>
</comment>
<gene>
    <name evidence="7" type="ORF">KHLLAP_LOCUS8322</name>
</gene>